<organism evidence="4 5">
    <name type="scientific">Paracoccus rhizosphaerae</name>
    <dbReference type="NCBI Taxonomy" id="1133347"/>
    <lineage>
        <taxon>Bacteria</taxon>
        <taxon>Pseudomonadati</taxon>
        <taxon>Pseudomonadota</taxon>
        <taxon>Alphaproteobacteria</taxon>
        <taxon>Rhodobacterales</taxon>
        <taxon>Paracoccaceae</taxon>
        <taxon>Paracoccus</taxon>
    </lineage>
</organism>
<dbReference type="PROSITE" id="PS51186">
    <property type="entry name" value="GNAT"/>
    <property type="match status" value="1"/>
</dbReference>
<dbReference type="Pfam" id="PF00583">
    <property type="entry name" value="Acetyltransf_1"/>
    <property type="match status" value="1"/>
</dbReference>
<keyword evidence="2 4" id="KW-0012">Acyltransferase</keyword>
<dbReference type="InterPro" id="IPR000182">
    <property type="entry name" value="GNAT_dom"/>
</dbReference>
<feature type="domain" description="N-acetyltransferase" evidence="3">
    <location>
        <begin position="3"/>
        <end position="153"/>
    </location>
</feature>
<dbReference type="InterPro" id="IPR016181">
    <property type="entry name" value="Acyl_CoA_acyltransferase"/>
</dbReference>
<evidence type="ECO:0000313" key="5">
    <source>
        <dbReference type="Proteomes" id="UP001589795"/>
    </source>
</evidence>
<reference evidence="4 5" key="1">
    <citation type="submission" date="2024-09" db="EMBL/GenBank/DDBJ databases">
        <authorList>
            <person name="Sun Q."/>
            <person name="Mori K."/>
        </authorList>
    </citation>
    <scope>NUCLEOTIDE SEQUENCE [LARGE SCALE GENOMIC DNA]</scope>
    <source>
        <strain evidence="4 5">CCM 7904</strain>
    </source>
</reference>
<dbReference type="EMBL" id="JBHLWQ010000137">
    <property type="protein sequence ID" value="MFC0201582.1"/>
    <property type="molecule type" value="Genomic_DNA"/>
</dbReference>
<accession>A0ABV6CLF0</accession>
<dbReference type="PANTHER" id="PTHR43877:SF5">
    <property type="entry name" value="BLL8307 PROTEIN"/>
    <property type="match status" value="1"/>
</dbReference>
<sequence length="153" mass="16767">MTLTIAIESPLGSDLDLLFQRHSAEMQADTPPESIHMLPRDLLAVPEITFFVTRDGGVPVAMGAVKQLGGLEGELKSMHVLAEHRGRGLSRMLLRHMLSHARAAGLHRLSLETGAQGSFAAARGLYFREGFMECPPFGSYRMDPNSVFMTMSL</sequence>
<evidence type="ECO:0000256" key="2">
    <source>
        <dbReference type="ARBA" id="ARBA00023315"/>
    </source>
</evidence>
<protein>
    <submittedName>
        <fullName evidence="4">GNAT family N-acetyltransferase</fullName>
        <ecNumber evidence="4">2.3.-.-</ecNumber>
    </submittedName>
</protein>
<dbReference type="SUPFAM" id="SSF55729">
    <property type="entry name" value="Acyl-CoA N-acyltransferases (Nat)"/>
    <property type="match status" value="1"/>
</dbReference>
<dbReference type="GO" id="GO:0016746">
    <property type="term" value="F:acyltransferase activity"/>
    <property type="evidence" value="ECO:0007669"/>
    <property type="project" value="UniProtKB-KW"/>
</dbReference>
<dbReference type="PANTHER" id="PTHR43877">
    <property type="entry name" value="AMINOALKYLPHOSPHONATE N-ACETYLTRANSFERASE-RELATED-RELATED"/>
    <property type="match status" value="1"/>
</dbReference>
<dbReference type="InterPro" id="IPR050832">
    <property type="entry name" value="Bact_Acetyltransf"/>
</dbReference>
<comment type="caution">
    <text evidence="4">The sequence shown here is derived from an EMBL/GenBank/DDBJ whole genome shotgun (WGS) entry which is preliminary data.</text>
</comment>
<evidence type="ECO:0000256" key="1">
    <source>
        <dbReference type="ARBA" id="ARBA00022679"/>
    </source>
</evidence>
<gene>
    <name evidence="4" type="ORF">ACFFIZ_15010</name>
</gene>
<dbReference type="RefSeq" id="WP_265506598.1">
    <property type="nucleotide sequence ID" value="NZ_JAOTBE010000014.1"/>
</dbReference>
<name>A0ABV6CLF0_9RHOB</name>
<keyword evidence="1 4" id="KW-0808">Transferase</keyword>
<keyword evidence="5" id="KW-1185">Reference proteome</keyword>
<evidence type="ECO:0000313" key="4">
    <source>
        <dbReference type="EMBL" id="MFC0201582.1"/>
    </source>
</evidence>
<dbReference type="CDD" id="cd04301">
    <property type="entry name" value="NAT_SF"/>
    <property type="match status" value="1"/>
</dbReference>
<dbReference type="Gene3D" id="3.40.630.30">
    <property type="match status" value="1"/>
</dbReference>
<dbReference type="EC" id="2.3.-.-" evidence="4"/>
<dbReference type="Proteomes" id="UP001589795">
    <property type="component" value="Unassembled WGS sequence"/>
</dbReference>
<proteinExistence type="predicted"/>
<evidence type="ECO:0000259" key="3">
    <source>
        <dbReference type="PROSITE" id="PS51186"/>
    </source>
</evidence>